<gene>
    <name evidence="1" type="ORF">UR63_C0005G0014</name>
</gene>
<name>A0A0G0BFF0_9BACT</name>
<organism evidence="1 2">
    <name type="scientific">Candidatus Roizmanbacteria bacterium GW2011_GWC2_35_12</name>
    <dbReference type="NCBI Taxonomy" id="1618485"/>
    <lineage>
        <taxon>Bacteria</taxon>
        <taxon>Candidatus Roizmaniibacteriota</taxon>
    </lineage>
</organism>
<dbReference type="EMBL" id="LBPX01000005">
    <property type="protein sequence ID" value="KKP68174.1"/>
    <property type="molecule type" value="Genomic_DNA"/>
</dbReference>
<reference evidence="1 2" key="1">
    <citation type="journal article" date="2015" name="Nature">
        <title>rRNA introns, odd ribosomes, and small enigmatic genomes across a large radiation of phyla.</title>
        <authorList>
            <person name="Brown C.T."/>
            <person name="Hug L.A."/>
            <person name="Thomas B.C."/>
            <person name="Sharon I."/>
            <person name="Castelle C.J."/>
            <person name="Singh A."/>
            <person name="Wilkins M.J."/>
            <person name="Williams K.H."/>
            <person name="Banfield J.F."/>
        </authorList>
    </citation>
    <scope>NUCLEOTIDE SEQUENCE [LARGE SCALE GENOMIC DNA]</scope>
</reference>
<sequence length="49" mass="5670">MVSKELLNELKTILKEDFNLNLTIDEVAEIATVLVGYFDLLVRINFENK</sequence>
<evidence type="ECO:0000313" key="2">
    <source>
        <dbReference type="Proteomes" id="UP000034127"/>
    </source>
</evidence>
<protein>
    <submittedName>
        <fullName evidence="1">Uncharacterized protein</fullName>
    </submittedName>
</protein>
<dbReference type="Proteomes" id="UP000034127">
    <property type="component" value="Unassembled WGS sequence"/>
</dbReference>
<comment type="caution">
    <text evidence="1">The sequence shown here is derived from an EMBL/GenBank/DDBJ whole genome shotgun (WGS) entry which is preliminary data.</text>
</comment>
<evidence type="ECO:0000313" key="1">
    <source>
        <dbReference type="EMBL" id="KKP68174.1"/>
    </source>
</evidence>
<proteinExistence type="predicted"/>
<accession>A0A0G0BFF0</accession>
<dbReference type="AlphaFoldDB" id="A0A0G0BFF0"/>